<gene>
    <name evidence="1" type="ORF">F5148DRAFT_1171826</name>
</gene>
<evidence type="ECO:0000313" key="2">
    <source>
        <dbReference type="Proteomes" id="UP001207468"/>
    </source>
</evidence>
<dbReference type="EMBL" id="JAGFNK010000023">
    <property type="protein sequence ID" value="KAI9511341.1"/>
    <property type="molecule type" value="Genomic_DNA"/>
</dbReference>
<comment type="caution">
    <text evidence="1">The sequence shown here is derived from an EMBL/GenBank/DDBJ whole genome shotgun (WGS) entry which is preliminary data.</text>
</comment>
<sequence>MQTPATPPTFINIDVSLPPSTLLSFPHIASKHIEPAKMASVLHPPHPHSFPSRSPTAGGILLNPSPLRPLSTLPQSSSYVSRSNQSLSSSASSSEDVNTPSSSFHTTPPPSLGLSLSPPYTSDEDHIRRSRSDSGPEHSATGSRRIRFAPLPDPRRAVCVTEHGEELPLPSVFDDDDANGVPDPNLRNFSTSPSSSLLLGDGVVTPKEVPTVVTPVQASFGQAVGASEPSLPSQARAAESPTHLNVPFTSTSSSTRLAKRLFHPFRQKTDGSRRSGSRDSSLSPDESPSWGAPLHSSAVRSATTAQPKRMLNGRVYGAKKHHHSTSAFKNIPDAEPEFVEWGFGGMGSVHAGGMWSKVQSDKKLFNAEERGRRGAPQSSADDDDDGSGMHWVRKRREERERKKPKTHAGLPPALHSTPVSVPMTIHSSNIVPVDHEISTVMPTQPRHEVDDESSDESEEEEEEDDESSSTDDDDDQEQHSKQVLGAGVERVSRHCD</sequence>
<protein>
    <submittedName>
        <fullName evidence="1">Uncharacterized protein</fullName>
    </submittedName>
</protein>
<evidence type="ECO:0000313" key="1">
    <source>
        <dbReference type="EMBL" id="KAI9511341.1"/>
    </source>
</evidence>
<accession>A0ACC0UIG9</accession>
<reference evidence="1" key="1">
    <citation type="submission" date="2021-03" db="EMBL/GenBank/DDBJ databases">
        <title>Evolutionary priming and transition to the ectomycorrhizal habit in an iconic lineage of mushroom-forming fungi: is preadaptation a requirement?</title>
        <authorList>
            <consortium name="DOE Joint Genome Institute"/>
            <person name="Looney B.P."/>
            <person name="Miyauchi S."/>
            <person name="Morin E."/>
            <person name="Drula E."/>
            <person name="Courty P.E."/>
            <person name="Chicoki N."/>
            <person name="Fauchery L."/>
            <person name="Kohler A."/>
            <person name="Kuo A."/>
            <person name="LaButti K."/>
            <person name="Pangilinan J."/>
            <person name="Lipzen A."/>
            <person name="Riley R."/>
            <person name="Andreopoulos W."/>
            <person name="He G."/>
            <person name="Johnson J."/>
            <person name="Barry K.W."/>
            <person name="Grigoriev I.V."/>
            <person name="Nagy L."/>
            <person name="Hibbett D."/>
            <person name="Henrissat B."/>
            <person name="Matheny P.B."/>
            <person name="Labbe J."/>
            <person name="Martin A.F."/>
        </authorList>
    </citation>
    <scope>NUCLEOTIDE SEQUENCE</scope>
    <source>
        <strain evidence="1">BPL698</strain>
    </source>
</reference>
<dbReference type="Proteomes" id="UP001207468">
    <property type="component" value="Unassembled WGS sequence"/>
</dbReference>
<proteinExistence type="predicted"/>
<organism evidence="1 2">
    <name type="scientific">Russula earlei</name>
    <dbReference type="NCBI Taxonomy" id="71964"/>
    <lineage>
        <taxon>Eukaryota</taxon>
        <taxon>Fungi</taxon>
        <taxon>Dikarya</taxon>
        <taxon>Basidiomycota</taxon>
        <taxon>Agaricomycotina</taxon>
        <taxon>Agaricomycetes</taxon>
        <taxon>Russulales</taxon>
        <taxon>Russulaceae</taxon>
        <taxon>Russula</taxon>
    </lineage>
</organism>
<keyword evidence="2" id="KW-1185">Reference proteome</keyword>
<name>A0ACC0UIG9_9AGAM</name>